<dbReference type="Pfam" id="PF00112">
    <property type="entry name" value="Peptidase_C1"/>
    <property type="match status" value="1"/>
</dbReference>
<dbReference type="GO" id="GO:0008299">
    <property type="term" value="P:isoprenoid biosynthetic process"/>
    <property type="evidence" value="ECO:0007669"/>
    <property type="project" value="InterPro"/>
</dbReference>
<dbReference type="EMBL" id="PKPP01000761">
    <property type="protein sequence ID" value="PWA88976.1"/>
    <property type="molecule type" value="Genomic_DNA"/>
</dbReference>
<comment type="similarity">
    <text evidence="2">Belongs to the peptidase C1 family.</text>
</comment>
<dbReference type="SMART" id="SM00277">
    <property type="entry name" value="GRAN"/>
    <property type="match status" value="1"/>
</dbReference>
<dbReference type="InterPro" id="IPR000092">
    <property type="entry name" value="Polyprenyl_synt"/>
</dbReference>
<gene>
    <name evidence="7" type="ORF">CTI12_AA093600</name>
</gene>
<comment type="caution">
    <text evidence="7">The sequence shown here is derived from an EMBL/GenBank/DDBJ whole genome shotgun (WGS) entry which is preliminary data.</text>
</comment>
<dbReference type="Gene3D" id="1.20.58.1980">
    <property type="match status" value="1"/>
</dbReference>
<dbReference type="GO" id="GO:0004659">
    <property type="term" value="F:prenyltransferase activity"/>
    <property type="evidence" value="ECO:0007669"/>
    <property type="project" value="InterPro"/>
</dbReference>
<dbReference type="Pfam" id="PF00348">
    <property type="entry name" value="polyprenyl_synt"/>
    <property type="match status" value="1"/>
</dbReference>
<keyword evidence="7" id="KW-0378">Hydrolase</keyword>
<dbReference type="InterPro" id="IPR038765">
    <property type="entry name" value="Papain-like_cys_pep_sf"/>
</dbReference>
<dbReference type="PANTHER" id="PTHR12411">
    <property type="entry name" value="CYSTEINE PROTEASE FAMILY C1-RELATED"/>
    <property type="match status" value="1"/>
</dbReference>
<sequence length="356" mass="39089">MDTAYRWIIKNGGIDSEADYPYTSANGRDVKCDKTKTAKTVVSLDSYVEVESNEDAVFCAVASTPVTIGIQGSAYDFQLYTGGVYNGQCSSSAYSIDHAVLIVGYGSQDGKDYWIVKNSWGTYWGMECYILMERNTNIKNGCGDFSYCAADQTCCCIFEFYNLCLIHGCCGYADAVCCKNSAACCPGDYPICDVKAGYCYKNSAKTGYSIQPQTDCLDAALITIFQGLAFQLIDDLLDFTGTPSSLGKGSLSDIRHGIVTAPIIYSMEEFPELQSVAGNCAVIVKHLCFVQISPSSADLGETVCSLNFASRVRGVEHGPARKQTDATKLFKYKQLVIFFKIHSSNWDNNYYPTKWK</sequence>
<dbReference type="GO" id="GO:0008234">
    <property type="term" value="F:cysteine-type peptidase activity"/>
    <property type="evidence" value="ECO:0007669"/>
    <property type="project" value="InterPro"/>
</dbReference>
<name>A0A2U1PT88_ARTAN</name>
<protein>
    <submittedName>
        <fullName evidence="7">Thiol protease</fullName>
    </submittedName>
</protein>
<dbReference type="OrthoDB" id="1434095at2759"/>
<dbReference type="InterPro" id="IPR008949">
    <property type="entry name" value="Isoprenoid_synthase_dom_sf"/>
</dbReference>
<dbReference type="SUPFAM" id="SSF54001">
    <property type="entry name" value="Cysteine proteinases"/>
    <property type="match status" value="1"/>
</dbReference>
<dbReference type="InterPro" id="IPR039417">
    <property type="entry name" value="Peptidase_C1A_papain-like"/>
</dbReference>
<accession>A0A2U1PT88</accession>
<evidence type="ECO:0000256" key="2">
    <source>
        <dbReference type="ARBA" id="ARBA00008455"/>
    </source>
</evidence>
<dbReference type="SUPFAM" id="SSF57277">
    <property type="entry name" value="Granulin repeat"/>
    <property type="match status" value="1"/>
</dbReference>
<dbReference type="InterPro" id="IPR025660">
    <property type="entry name" value="Pept_his_AS"/>
</dbReference>
<dbReference type="InterPro" id="IPR000118">
    <property type="entry name" value="Granulin"/>
</dbReference>
<dbReference type="Proteomes" id="UP000245207">
    <property type="component" value="Unassembled WGS sequence"/>
</dbReference>
<proteinExistence type="inferred from homology"/>
<keyword evidence="4" id="KW-0808">Transferase</keyword>
<organism evidence="7 8">
    <name type="scientific">Artemisia annua</name>
    <name type="common">Sweet wormwood</name>
    <dbReference type="NCBI Taxonomy" id="35608"/>
    <lineage>
        <taxon>Eukaryota</taxon>
        <taxon>Viridiplantae</taxon>
        <taxon>Streptophyta</taxon>
        <taxon>Embryophyta</taxon>
        <taxon>Tracheophyta</taxon>
        <taxon>Spermatophyta</taxon>
        <taxon>Magnoliopsida</taxon>
        <taxon>eudicotyledons</taxon>
        <taxon>Gunneridae</taxon>
        <taxon>Pentapetalae</taxon>
        <taxon>asterids</taxon>
        <taxon>campanulids</taxon>
        <taxon>Asterales</taxon>
        <taxon>Asteraceae</taxon>
        <taxon>Asteroideae</taxon>
        <taxon>Anthemideae</taxon>
        <taxon>Artemisiinae</taxon>
        <taxon>Artemisia</taxon>
    </lineage>
</organism>
<keyword evidence="8" id="KW-1185">Reference proteome</keyword>
<dbReference type="SMART" id="SM00645">
    <property type="entry name" value="Pept_C1"/>
    <property type="match status" value="1"/>
</dbReference>
<evidence type="ECO:0000256" key="4">
    <source>
        <dbReference type="RuleBase" id="RU004466"/>
    </source>
</evidence>
<dbReference type="InterPro" id="IPR000668">
    <property type="entry name" value="Peptidase_C1A_C"/>
</dbReference>
<evidence type="ECO:0000313" key="8">
    <source>
        <dbReference type="Proteomes" id="UP000245207"/>
    </source>
</evidence>
<dbReference type="AlphaFoldDB" id="A0A2U1PT88"/>
<dbReference type="PROSITE" id="PS00639">
    <property type="entry name" value="THIOL_PROTEASE_HIS"/>
    <property type="match status" value="1"/>
</dbReference>
<dbReference type="CDD" id="cd02248">
    <property type="entry name" value="Peptidase_C1A"/>
    <property type="match status" value="1"/>
</dbReference>
<dbReference type="InterPro" id="IPR013128">
    <property type="entry name" value="Peptidase_C1A"/>
</dbReference>
<dbReference type="STRING" id="35608.A0A2U1PT88"/>
<reference evidence="7 8" key="1">
    <citation type="journal article" date="2018" name="Mol. Plant">
        <title>The genome of Artemisia annua provides insight into the evolution of Asteraceae family and artemisinin biosynthesis.</title>
        <authorList>
            <person name="Shen Q."/>
            <person name="Zhang L."/>
            <person name="Liao Z."/>
            <person name="Wang S."/>
            <person name="Yan T."/>
            <person name="Shi P."/>
            <person name="Liu M."/>
            <person name="Fu X."/>
            <person name="Pan Q."/>
            <person name="Wang Y."/>
            <person name="Lv Z."/>
            <person name="Lu X."/>
            <person name="Zhang F."/>
            <person name="Jiang W."/>
            <person name="Ma Y."/>
            <person name="Chen M."/>
            <person name="Hao X."/>
            <person name="Li L."/>
            <person name="Tang Y."/>
            <person name="Lv G."/>
            <person name="Zhou Y."/>
            <person name="Sun X."/>
            <person name="Brodelius P.E."/>
            <person name="Rose J.K.C."/>
            <person name="Tang K."/>
        </authorList>
    </citation>
    <scope>NUCLEOTIDE SEQUENCE [LARGE SCALE GENOMIC DNA]</scope>
    <source>
        <strain evidence="8">cv. Huhao1</strain>
        <tissue evidence="7">Leaf</tissue>
    </source>
</reference>
<keyword evidence="7" id="KW-0645">Protease</keyword>
<feature type="domain" description="Peptidase C1A papain C-terminal" evidence="6">
    <location>
        <begin position="2"/>
        <end position="152"/>
    </location>
</feature>
<dbReference type="Gene3D" id="3.90.70.10">
    <property type="entry name" value="Cysteine proteinases"/>
    <property type="match status" value="1"/>
</dbReference>
<keyword evidence="3" id="KW-1015">Disulfide bond</keyword>
<comment type="similarity">
    <text evidence="1 4">Belongs to the FPP/GGPP synthase family.</text>
</comment>
<dbReference type="Gene3D" id="1.10.600.10">
    <property type="entry name" value="Farnesyl Diphosphate Synthase"/>
    <property type="match status" value="1"/>
</dbReference>
<evidence type="ECO:0000256" key="1">
    <source>
        <dbReference type="ARBA" id="ARBA00006706"/>
    </source>
</evidence>
<evidence type="ECO:0000313" key="7">
    <source>
        <dbReference type="EMBL" id="PWA88976.1"/>
    </source>
</evidence>
<dbReference type="GO" id="GO:0006508">
    <property type="term" value="P:proteolysis"/>
    <property type="evidence" value="ECO:0007669"/>
    <property type="project" value="UniProtKB-KW"/>
</dbReference>
<feature type="domain" description="Granulins" evidence="5">
    <location>
        <begin position="142"/>
        <end position="199"/>
    </location>
</feature>
<dbReference type="SUPFAM" id="SSF48576">
    <property type="entry name" value="Terpenoid synthases"/>
    <property type="match status" value="1"/>
</dbReference>
<evidence type="ECO:0000259" key="6">
    <source>
        <dbReference type="SMART" id="SM00645"/>
    </source>
</evidence>
<evidence type="ECO:0000256" key="3">
    <source>
        <dbReference type="ARBA" id="ARBA00023157"/>
    </source>
</evidence>
<evidence type="ECO:0000259" key="5">
    <source>
        <dbReference type="SMART" id="SM00277"/>
    </source>
</evidence>